<accession>A0ABV7TWA6</accession>
<proteinExistence type="predicted"/>
<evidence type="ECO:0000313" key="1">
    <source>
        <dbReference type="EMBL" id="MFC3627025.1"/>
    </source>
</evidence>
<reference evidence="2" key="1">
    <citation type="journal article" date="2019" name="Int. J. Syst. Evol. Microbiol.">
        <title>The Global Catalogue of Microorganisms (GCM) 10K type strain sequencing project: providing services to taxonomists for standard genome sequencing and annotation.</title>
        <authorList>
            <consortium name="The Broad Institute Genomics Platform"/>
            <consortium name="The Broad Institute Genome Sequencing Center for Infectious Disease"/>
            <person name="Wu L."/>
            <person name="Ma J."/>
        </authorList>
    </citation>
    <scope>NUCLEOTIDE SEQUENCE [LARGE SCALE GENOMIC DNA]</scope>
    <source>
        <strain evidence="2">KCTC 42195</strain>
    </source>
</reference>
<dbReference type="EMBL" id="JBHRYH010000040">
    <property type="protein sequence ID" value="MFC3627025.1"/>
    <property type="molecule type" value="Genomic_DNA"/>
</dbReference>
<comment type="caution">
    <text evidence="1">The sequence shown here is derived from an EMBL/GenBank/DDBJ whole genome shotgun (WGS) entry which is preliminary data.</text>
</comment>
<evidence type="ECO:0000313" key="2">
    <source>
        <dbReference type="Proteomes" id="UP001595636"/>
    </source>
</evidence>
<protein>
    <submittedName>
        <fullName evidence="1">YdbH domain-containing protein</fullName>
    </submittedName>
</protein>
<dbReference type="InterPro" id="IPR021730">
    <property type="entry name" value="YdbH"/>
</dbReference>
<dbReference type="Pfam" id="PF11739">
    <property type="entry name" value="YdbH-like"/>
    <property type="match status" value="1"/>
</dbReference>
<organism evidence="1 2">
    <name type="scientific">Vogesella amnigena</name>
    <dbReference type="NCBI Taxonomy" id="1507449"/>
    <lineage>
        <taxon>Bacteria</taxon>
        <taxon>Pseudomonadati</taxon>
        <taxon>Pseudomonadota</taxon>
        <taxon>Betaproteobacteria</taxon>
        <taxon>Neisseriales</taxon>
        <taxon>Chromobacteriaceae</taxon>
        <taxon>Vogesella</taxon>
    </lineage>
</organism>
<sequence>MSQPADHTPATPPPRPPRRWRRLAVLVLTLLLLLALALLAAAWGGRWWLQQQGLQLSGLGWQQGPGIARWQWRQQGCLTAEGSGLRISDWQPLRIELQQLQLFSCPQAAKTRQIPSPPAADLPAFQLHIARLQAAALPPLALAIRQQAGHWQLQARQQQNQLQLDYQRAAGQWHATALLHAASLYPGMLGELQLRGSGRWLPGTLSAKLEADGRQLGYQGQPQRAAARLQLGLDNRQWQLASSLAQPLALPAGWQLQAGHVLQAGGDLDSVHSLQVRLLAHGPQGSVDLQLQPDHQSLQQGSGLLQLAGSTLQGRIPLRWAKRQLTLAPASLRLPQGAVLRWPQALQLPLAVAGSGRLPFRLHYQQLQLNSDDSTLRWGDGSWQWQGALTLAGKHAGYRLDGRWQGQLGPQGARGKPLDLHVQAPQLDIRASLPVDGIRPQQPQLQADIRGHYQDCPLQGKLSARQQGTRWQGDIQASSRLPFYSQGGELQLTANWQGQPGNWQLLPGSRLAIGQGMLGGVLLKPLSLTAGSVLNSDGSVGHGANGSLQLEAAGAVASRWVLPALNGRIQLAGNAANASLQLPAWRSQLQLSARRQGSGAAGSLAIDTPLSAAMSRGLDVTLQQGQLASRLQWRWDKQWQLNGNADISGLALDWGGILASGGKGRLSLAASPAGVQLHSDGPLQLALLDVGTPLQDIRLALRSDLHDWQLSDVQARVLGGSVSAGQLQWPSSAFQPVTVHAIDLAAITALQKNEQPATVQLTGRVGGLLPLQLLPRGVAVQNGLLRNEGELTLRVPPGASVRAMAQSNQAVQLALDMLSELDVNDFQATLNMAASGVLDAQVTLKGVNPKQNRQPVVLNYSHSENILELLRSLRISDDISRSVLQRQSGGGTRNPVTESKP</sequence>
<dbReference type="Proteomes" id="UP001595636">
    <property type="component" value="Unassembled WGS sequence"/>
</dbReference>
<dbReference type="RefSeq" id="WP_390280252.1">
    <property type="nucleotide sequence ID" value="NZ_JBHRYH010000040.1"/>
</dbReference>
<keyword evidence="2" id="KW-1185">Reference proteome</keyword>
<name>A0ABV7TWA6_9NEIS</name>
<gene>
    <name evidence="1" type="ORF">ACFOKJ_12970</name>
</gene>